<dbReference type="RefSeq" id="WP_087019227.1">
    <property type="nucleotide sequence ID" value="NZ_CP178353.1"/>
</dbReference>
<dbReference type="AlphaFoldDB" id="A0A252F4P5"/>
<keyword evidence="1" id="KW-0732">Signal</keyword>
<name>A0A252F4P5_9FIRM</name>
<dbReference type="OrthoDB" id="10017938at2"/>
<feature type="signal peptide" evidence="1">
    <location>
        <begin position="1"/>
        <end position="24"/>
    </location>
</feature>
<evidence type="ECO:0000313" key="2">
    <source>
        <dbReference type="EMBL" id="OUM20620.1"/>
    </source>
</evidence>
<gene>
    <name evidence="2" type="ORF">CBW42_07260</name>
</gene>
<comment type="caution">
    <text evidence="2">The sequence shown here is derived from an EMBL/GenBank/DDBJ whole genome shotgun (WGS) entry which is preliminary data.</text>
</comment>
<protein>
    <submittedName>
        <fullName evidence="2">Uncharacterized protein</fullName>
    </submittedName>
</protein>
<sequence length="300" mass="32778">MLKKFLSFVLCGAISMTMYAPALAIDGKEEIVGKNSDDIVQSFCVDNIEYVEERTDDGIFMLSSYVNGNLYDRVTIQMGEDEMLYEKFVTDEQNDEENCSLDSESEMREIYKISDIIIPSNAVTGSARAGYTPKKGSLGSVRYKTTGTSGTVYRTLSFTSSLVGTTSGSFDVNKGAGTAWTVIFSAICAGFSYGIGVTMAKAIAVAVAGNIVGTVTSSAFVTSINGTCYEYNVTAKTTDGRSDTHGGETYYGKIKKNGVWKSGQTVYANYYPEFISRKDNSVASWFYQDFWVDSSFSVVW</sequence>
<feature type="chain" id="PRO_5012738880" evidence="1">
    <location>
        <begin position="25"/>
        <end position="300"/>
    </location>
</feature>
<dbReference type="Proteomes" id="UP000194903">
    <property type="component" value="Unassembled WGS sequence"/>
</dbReference>
<keyword evidence="3" id="KW-1185">Reference proteome</keyword>
<accession>A0A252F4P5</accession>
<dbReference type="EMBL" id="NHOC01000005">
    <property type="protein sequence ID" value="OUM20620.1"/>
    <property type="molecule type" value="Genomic_DNA"/>
</dbReference>
<evidence type="ECO:0000256" key="1">
    <source>
        <dbReference type="SAM" id="SignalP"/>
    </source>
</evidence>
<proteinExistence type="predicted"/>
<reference evidence="2 3" key="1">
    <citation type="submission" date="2017-05" db="EMBL/GenBank/DDBJ databases">
        <title>Butyricicoccus porcorum sp. nov. a butyrate-producing bacterium from the swine intestinal tract.</title>
        <authorList>
            <person name="Trachsel J."/>
            <person name="Humphrey S."/>
            <person name="Allen H.K."/>
        </authorList>
    </citation>
    <scope>NUCLEOTIDE SEQUENCE [LARGE SCALE GENOMIC DNA]</scope>
    <source>
        <strain evidence="2">BB10</strain>
    </source>
</reference>
<organism evidence="2 3">
    <name type="scientific">Butyricicoccus porcorum</name>
    <dbReference type="NCBI Taxonomy" id="1945634"/>
    <lineage>
        <taxon>Bacteria</taxon>
        <taxon>Bacillati</taxon>
        <taxon>Bacillota</taxon>
        <taxon>Clostridia</taxon>
        <taxon>Eubacteriales</taxon>
        <taxon>Butyricicoccaceae</taxon>
        <taxon>Butyricicoccus</taxon>
    </lineage>
</organism>
<evidence type="ECO:0000313" key="3">
    <source>
        <dbReference type="Proteomes" id="UP000194903"/>
    </source>
</evidence>